<feature type="transmembrane region" description="Helical" evidence="2">
    <location>
        <begin position="21"/>
        <end position="40"/>
    </location>
</feature>
<reference evidence="4" key="3">
    <citation type="submission" date="2025-09" db="UniProtKB">
        <authorList>
            <consortium name="Ensembl"/>
        </authorList>
    </citation>
    <scope>IDENTIFICATION</scope>
</reference>
<evidence type="ECO:0000256" key="2">
    <source>
        <dbReference type="SAM" id="Phobius"/>
    </source>
</evidence>
<dbReference type="Proteomes" id="UP000472265">
    <property type="component" value="Chromosome 18"/>
</dbReference>
<evidence type="ECO:0000313" key="5">
    <source>
        <dbReference type="Proteomes" id="UP000472265"/>
    </source>
</evidence>
<keyword evidence="5" id="KW-1185">Reference proteome</keyword>
<dbReference type="Ensembl" id="ENSSAUT00010010275.1">
    <property type="protein sequence ID" value="ENSSAUP00010009641.1"/>
    <property type="gene ID" value="ENSSAUG00010004748.1"/>
</dbReference>
<accession>A0A671U5K4</accession>
<organism evidence="4 5">
    <name type="scientific">Sparus aurata</name>
    <name type="common">Gilthead sea bream</name>
    <dbReference type="NCBI Taxonomy" id="8175"/>
    <lineage>
        <taxon>Eukaryota</taxon>
        <taxon>Metazoa</taxon>
        <taxon>Chordata</taxon>
        <taxon>Craniata</taxon>
        <taxon>Vertebrata</taxon>
        <taxon>Euteleostomi</taxon>
        <taxon>Actinopterygii</taxon>
        <taxon>Neopterygii</taxon>
        <taxon>Teleostei</taxon>
        <taxon>Neoteleostei</taxon>
        <taxon>Acanthomorphata</taxon>
        <taxon>Eupercaria</taxon>
        <taxon>Spariformes</taxon>
        <taxon>Sparidae</taxon>
        <taxon>Sparus</taxon>
    </lineage>
</organism>
<dbReference type="InParanoid" id="A0A671U5K4"/>
<reference evidence="4" key="2">
    <citation type="submission" date="2025-08" db="UniProtKB">
        <authorList>
            <consortium name="Ensembl"/>
        </authorList>
    </citation>
    <scope>IDENTIFICATION</scope>
</reference>
<dbReference type="AlphaFoldDB" id="A0A671U5K4"/>
<dbReference type="GeneTree" id="ENSGT00940000164173"/>
<keyword evidence="2" id="KW-0812">Transmembrane</keyword>
<dbReference type="OMA" id="RRKLECW"/>
<dbReference type="Pfam" id="PF08266">
    <property type="entry name" value="Cadherin_2"/>
    <property type="match status" value="1"/>
</dbReference>
<dbReference type="InterPro" id="IPR013164">
    <property type="entry name" value="Cadherin_N"/>
</dbReference>
<evidence type="ECO:0000256" key="1">
    <source>
        <dbReference type="ARBA" id="ARBA00023180"/>
    </source>
</evidence>
<name>A0A671U5K4_SPAAU</name>
<evidence type="ECO:0000259" key="3">
    <source>
        <dbReference type="Pfam" id="PF08266"/>
    </source>
</evidence>
<dbReference type="Gene3D" id="2.60.40.60">
    <property type="entry name" value="Cadherins"/>
    <property type="match status" value="1"/>
</dbReference>
<keyword evidence="2" id="KW-1133">Transmembrane helix</keyword>
<reference evidence="4" key="1">
    <citation type="submission" date="2021-04" db="EMBL/GenBank/DDBJ databases">
        <authorList>
            <consortium name="Wellcome Sanger Institute Data Sharing"/>
        </authorList>
    </citation>
    <scope>NUCLEOTIDE SEQUENCE [LARGE SCALE GENOMIC DNA]</scope>
</reference>
<feature type="domain" description="Cadherin N-terminal" evidence="3">
    <location>
        <begin position="36"/>
        <end position="85"/>
    </location>
</feature>
<keyword evidence="1" id="KW-0325">Glycoprotein</keyword>
<keyword evidence="2" id="KW-0472">Membrane</keyword>
<evidence type="ECO:0000313" key="4">
    <source>
        <dbReference type="Ensembl" id="ENSSAUP00010009641.1"/>
    </source>
</evidence>
<protein>
    <recommendedName>
        <fullName evidence="3">Cadherin N-terminal domain-containing protein</fullName>
    </recommendedName>
</protein>
<proteinExistence type="predicted"/>
<sequence>AGKNRLCSKRMGRQRCREAGWMLCAILLCLIDWSALSYSISEEVNKGTVVGNIAKDLNLNVQDLESRDLRIVSSYSKKYFDVNLREIT</sequence>